<dbReference type="InterPro" id="IPR051402">
    <property type="entry name" value="KPR-Related"/>
</dbReference>
<evidence type="ECO:0000256" key="2">
    <source>
        <dbReference type="ARBA" id="ARBA00007870"/>
    </source>
</evidence>
<keyword evidence="6 10" id="KW-0521">NADP</keyword>
<evidence type="ECO:0000259" key="12">
    <source>
        <dbReference type="Pfam" id="PF08546"/>
    </source>
</evidence>
<feature type="domain" description="Ketopantoate reductase N-terminal" evidence="11">
    <location>
        <begin position="10"/>
        <end position="156"/>
    </location>
</feature>
<evidence type="ECO:0000256" key="1">
    <source>
        <dbReference type="ARBA" id="ARBA00004994"/>
    </source>
</evidence>
<comment type="function">
    <text evidence="10">Catalyzes the NADPH-dependent reduction of ketopantoate into pantoic acid.</text>
</comment>
<comment type="caution">
    <text evidence="13">The sequence shown here is derived from an EMBL/GenBank/DDBJ whole genome shotgun (WGS) entry which is preliminary data.</text>
</comment>
<dbReference type="Gene3D" id="3.40.50.720">
    <property type="entry name" value="NAD(P)-binding Rossmann-like Domain"/>
    <property type="match status" value="1"/>
</dbReference>
<evidence type="ECO:0000313" key="13">
    <source>
        <dbReference type="EMBL" id="NVZ09643.1"/>
    </source>
</evidence>
<reference evidence="13 14" key="1">
    <citation type="submission" date="2020-06" db="EMBL/GenBank/DDBJ databases">
        <title>Whole-genome sequence of Allochromatium humboldtianum DSM 21881, type strain.</title>
        <authorList>
            <person name="Kyndt J.A."/>
            <person name="Meyer T.E."/>
        </authorList>
    </citation>
    <scope>NUCLEOTIDE SEQUENCE [LARGE SCALE GENOMIC DNA]</scope>
    <source>
        <strain evidence="13 14">DSM 21881</strain>
    </source>
</reference>
<feature type="domain" description="Ketopantoate reductase C-terminal" evidence="12">
    <location>
        <begin position="185"/>
        <end position="302"/>
    </location>
</feature>
<dbReference type="GO" id="GO:0015940">
    <property type="term" value="P:pantothenate biosynthetic process"/>
    <property type="evidence" value="ECO:0007669"/>
    <property type="project" value="UniProtKB-UniPathway"/>
</dbReference>
<dbReference type="Gene3D" id="1.10.1040.10">
    <property type="entry name" value="N-(1-d-carboxylethyl)-l-norvaline Dehydrogenase, domain 2"/>
    <property type="match status" value="1"/>
</dbReference>
<dbReference type="SUPFAM" id="SSF48179">
    <property type="entry name" value="6-phosphogluconate dehydrogenase C-terminal domain-like"/>
    <property type="match status" value="1"/>
</dbReference>
<dbReference type="EMBL" id="JABZEO010000006">
    <property type="protein sequence ID" value="NVZ09643.1"/>
    <property type="molecule type" value="Genomic_DNA"/>
</dbReference>
<keyword evidence="5 10" id="KW-0566">Pantothenate biosynthesis</keyword>
<evidence type="ECO:0000256" key="6">
    <source>
        <dbReference type="ARBA" id="ARBA00022857"/>
    </source>
</evidence>
<dbReference type="InterPro" id="IPR013752">
    <property type="entry name" value="KPA_reductase"/>
</dbReference>
<dbReference type="InterPro" id="IPR036291">
    <property type="entry name" value="NAD(P)-bd_dom_sf"/>
</dbReference>
<dbReference type="InterPro" id="IPR013332">
    <property type="entry name" value="KPR_N"/>
</dbReference>
<evidence type="ECO:0000259" key="11">
    <source>
        <dbReference type="Pfam" id="PF02558"/>
    </source>
</evidence>
<evidence type="ECO:0000313" key="14">
    <source>
        <dbReference type="Proteomes" id="UP000592294"/>
    </source>
</evidence>
<dbReference type="NCBIfam" id="TIGR00745">
    <property type="entry name" value="apbA_panE"/>
    <property type="match status" value="1"/>
</dbReference>
<proteinExistence type="inferred from homology"/>
<dbReference type="InterPro" id="IPR013328">
    <property type="entry name" value="6PGD_dom2"/>
</dbReference>
<dbReference type="SUPFAM" id="SSF51735">
    <property type="entry name" value="NAD(P)-binding Rossmann-fold domains"/>
    <property type="match status" value="1"/>
</dbReference>
<comment type="similarity">
    <text evidence="2 10">Belongs to the ketopantoate reductase family.</text>
</comment>
<dbReference type="RefSeq" id="WP_176976402.1">
    <property type="nucleotide sequence ID" value="NZ_JABZEO010000006.1"/>
</dbReference>
<evidence type="ECO:0000256" key="8">
    <source>
        <dbReference type="ARBA" id="ARBA00032024"/>
    </source>
</evidence>
<dbReference type="GO" id="GO:0005737">
    <property type="term" value="C:cytoplasm"/>
    <property type="evidence" value="ECO:0007669"/>
    <property type="project" value="TreeGrafter"/>
</dbReference>
<dbReference type="Pfam" id="PF02558">
    <property type="entry name" value="ApbA"/>
    <property type="match status" value="1"/>
</dbReference>
<keyword evidence="14" id="KW-1185">Reference proteome</keyword>
<dbReference type="Proteomes" id="UP000592294">
    <property type="component" value="Unassembled WGS sequence"/>
</dbReference>
<dbReference type="EC" id="1.1.1.169" evidence="3 10"/>
<protein>
    <recommendedName>
        <fullName evidence="4 10">2-dehydropantoate 2-reductase</fullName>
        <ecNumber evidence="3 10">1.1.1.169</ecNumber>
    </recommendedName>
    <alternativeName>
        <fullName evidence="8 10">Ketopantoate reductase</fullName>
    </alternativeName>
</protein>
<dbReference type="PANTHER" id="PTHR21708:SF26">
    <property type="entry name" value="2-DEHYDROPANTOATE 2-REDUCTASE"/>
    <property type="match status" value="1"/>
</dbReference>
<dbReference type="AlphaFoldDB" id="A0A850RKY6"/>
<gene>
    <name evidence="13" type="ORF">HW932_10250</name>
</gene>
<comment type="catalytic activity">
    <reaction evidence="9 10">
        <text>(R)-pantoate + NADP(+) = 2-dehydropantoate + NADPH + H(+)</text>
        <dbReference type="Rhea" id="RHEA:16233"/>
        <dbReference type="ChEBI" id="CHEBI:11561"/>
        <dbReference type="ChEBI" id="CHEBI:15378"/>
        <dbReference type="ChEBI" id="CHEBI:15980"/>
        <dbReference type="ChEBI" id="CHEBI:57783"/>
        <dbReference type="ChEBI" id="CHEBI:58349"/>
        <dbReference type="EC" id="1.1.1.169"/>
    </reaction>
</comment>
<evidence type="ECO:0000256" key="3">
    <source>
        <dbReference type="ARBA" id="ARBA00013014"/>
    </source>
</evidence>
<dbReference type="InterPro" id="IPR003710">
    <property type="entry name" value="ApbA"/>
</dbReference>
<evidence type="ECO:0000256" key="7">
    <source>
        <dbReference type="ARBA" id="ARBA00023002"/>
    </source>
</evidence>
<evidence type="ECO:0000256" key="10">
    <source>
        <dbReference type="RuleBase" id="RU362068"/>
    </source>
</evidence>
<organism evidence="13 14">
    <name type="scientific">Allochromatium humboldtianum</name>
    <dbReference type="NCBI Taxonomy" id="504901"/>
    <lineage>
        <taxon>Bacteria</taxon>
        <taxon>Pseudomonadati</taxon>
        <taxon>Pseudomonadota</taxon>
        <taxon>Gammaproteobacteria</taxon>
        <taxon>Chromatiales</taxon>
        <taxon>Chromatiaceae</taxon>
        <taxon>Allochromatium</taxon>
    </lineage>
</organism>
<dbReference type="InterPro" id="IPR008927">
    <property type="entry name" value="6-PGluconate_DH-like_C_sf"/>
</dbReference>
<sequence>MSSTTPLSFTILGTGALGGFYGSRLLQGGATVRFIAHSDVDWIRAHGLRVDSPLGDQLHHPVEVYADSDPIPPSDVVCIALKTTQNARLPELLAPLVREGTVILNWQNGLTLEEELAARFPQAVVIAGLCFLCSNKVGPGHIAHLDYGYVSLAALDERGVDWLPRLRAAFGAGGIETDVQPSLPAARWRKLAWNIPFNGLSVLLDRNTDAIMADPEARTLAERLMREVAQGAAACGVPFDPDFMPKLLATTERMAPYAPSMRLDFLAKRALEIEYMYRRPLREAARHGVSMPAVETIAAQLSILDRSNRGDSASRTK</sequence>
<dbReference type="UniPathway" id="UPA00028">
    <property type="reaction ID" value="UER00004"/>
</dbReference>
<name>A0A850RKY6_9GAMM</name>
<dbReference type="PANTHER" id="PTHR21708">
    <property type="entry name" value="PROBABLE 2-DEHYDROPANTOATE 2-REDUCTASE"/>
    <property type="match status" value="1"/>
</dbReference>
<dbReference type="Pfam" id="PF08546">
    <property type="entry name" value="ApbA_C"/>
    <property type="match status" value="1"/>
</dbReference>
<dbReference type="GO" id="GO:0008677">
    <property type="term" value="F:2-dehydropantoate 2-reductase activity"/>
    <property type="evidence" value="ECO:0007669"/>
    <property type="project" value="UniProtKB-EC"/>
</dbReference>
<comment type="pathway">
    <text evidence="1 10">Cofactor biosynthesis; (R)-pantothenate biosynthesis; (R)-pantoate from 3-methyl-2-oxobutanoate: step 2/2.</text>
</comment>
<evidence type="ECO:0000256" key="5">
    <source>
        <dbReference type="ARBA" id="ARBA00022655"/>
    </source>
</evidence>
<keyword evidence="7 10" id="KW-0560">Oxidoreductase</keyword>
<evidence type="ECO:0000256" key="4">
    <source>
        <dbReference type="ARBA" id="ARBA00019465"/>
    </source>
</evidence>
<dbReference type="FunFam" id="1.10.1040.10:FF:000017">
    <property type="entry name" value="2-dehydropantoate 2-reductase"/>
    <property type="match status" value="1"/>
</dbReference>
<accession>A0A850RKY6</accession>
<evidence type="ECO:0000256" key="9">
    <source>
        <dbReference type="ARBA" id="ARBA00048793"/>
    </source>
</evidence>